<feature type="domain" description="NlpC/P60" evidence="5">
    <location>
        <begin position="96"/>
        <end position="205"/>
    </location>
</feature>
<dbReference type="EMBL" id="JAFEJU010000002">
    <property type="protein sequence ID" value="MBT1174618.1"/>
    <property type="molecule type" value="Genomic_DNA"/>
</dbReference>
<evidence type="ECO:0000259" key="5">
    <source>
        <dbReference type="PROSITE" id="PS51935"/>
    </source>
</evidence>
<comment type="similarity">
    <text evidence="1">Belongs to the peptidase C40 family.</text>
</comment>
<dbReference type="PANTHER" id="PTHR47053:SF1">
    <property type="entry name" value="MUREIN DD-ENDOPEPTIDASE MEPH-RELATED"/>
    <property type="match status" value="1"/>
</dbReference>
<comment type="caution">
    <text evidence="6">The sequence shown here is derived from an EMBL/GenBank/DDBJ whole genome shotgun (WGS) entry which is preliminary data.</text>
</comment>
<keyword evidence="2" id="KW-0645">Protease</keyword>
<protein>
    <submittedName>
        <fullName evidence="6">C40 family peptidase</fullName>
    </submittedName>
</protein>
<keyword evidence="7" id="KW-1185">Reference proteome</keyword>
<dbReference type="InterPro" id="IPR051202">
    <property type="entry name" value="Peptidase_C40"/>
</dbReference>
<organism evidence="6 7">
    <name type="scientific">Bifidobacterium colobi</name>
    <dbReference type="NCBI Taxonomy" id="2809026"/>
    <lineage>
        <taxon>Bacteria</taxon>
        <taxon>Bacillati</taxon>
        <taxon>Actinomycetota</taxon>
        <taxon>Actinomycetes</taxon>
        <taxon>Bifidobacteriales</taxon>
        <taxon>Bifidobacteriaceae</taxon>
        <taxon>Bifidobacterium</taxon>
    </lineage>
</organism>
<reference evidence="6 7" key="1">
    <citation type="journal article" date="2021" name="Environ. Microbiol.">
        <title>Genetic insights into the dark matter of the mammalian gut microbiota through targeted genome reconstruction.</title>
        <authorList>
            <person name="Lugli G.A."/>
            <person name="Alessandri G."/>
            <person name="Milani C."/>
            <person name="Viappiani A."/>
            <person name="Fontana F."/>
            <person name="Tarracchini C."/>
            <person name="Mancabelli L."/>
            <person name="Argentini C."/>
            <person name="Ruiz L."/>
            <person name="Margolles A."/>
            <person name="van Sinderen D."/>
            <person name="Turroni F."/>
            <person name="Ventura M."/>
        </authorList>
    </citation>
    <scope>NUCLEOTIDE SEQUENCE [LARGE SCALE GENOMIC DNA]</scope>
    <source>
        <strain evidence="6 7">LC6</strain>
    </source>
</reference>
<keyword evidence="3" id="KW-0378">Hydrolase</keyword>
<evidence type="ECO:0000256" key="4">
    <source>
        <dbReference type="ARBA" id="ARBA00022807"/>
    </source>
</evidence>
<evidence type="ECO:0000256" key="2">
    <source>
        <dbReference type="ARBA" id="ARBA00022670"/>
    </source>
</evidence>
<dbReference type="PANTHER" id="PTHR47053">
    <property type="entry name" value="MUREIN DD-ENDOPEPTIDASE MEPH-RELATED"/>
    <property type="match status" value="1"/>
</dbReference>
<dbReference type="Pfam" id="PF00877">
    <property type="entry name" value="NLPC_P60"/>
    <property type="match status" value="1"/>
</dbReference>
<dbReference type="SUPFAM" id="SSF54001">
    <property type="entry name" value="Cysteine proteinases"/>
    <property type="match status" value="1"/>
</dbReference>
<keyword evidence="4" id="KW-0788">Thiol protease</keyword>
<proteinExistence type="inferred from homology"/>
<dbReference type="Proteomes" id="UP000711736">
    <property type="component" value="Unassembled WGS sequence"/>
</dbReference>
<dbReference type="InterPro" id="IPR000064">
    <property type="entry name" value="NLP_P60_dom"/>
</dbReference>
<accession>A0ABS5UU75</accession>
<dbReference type="InterPro" id="IPR038765">
    <property type="entry name" value="Papain-like_cys_pep_sf"/>
</dbReference>
<name>A0ABS5UU75_9BIFI</name>
<gene>
    <name evidence="6" type="ORF">JS530_03705</name>
</gene>
<evidence type="ECO:0000256" key="3">
    <source>
        <dbReference type="ARBA" id="ARBA00022801"/>
    </source>
</evidence>
<evidence type="ECO:0000256" key="1">
    <source>
        <dbReference type="ARBA" id="ARBA00007074"/>
    </source>
</evidence>
<evidence type="ECO:0000313" key="7">
    <source>
        <dbReference type="Proteomes" id="UP000711736"/>
    </source>
</evidence>
<sequence>MGIVPMATAADANSGTVASARAFPASKSTRHIAVGVESTSTDANGDWGDVESLNVPQTESQAEKDAAAAKAQAASEAAAASRSATRTAITEEAPVSGDASALVAYALQFQGAPYVWGGNTPAGWDCSGFTQYVFAHFGISLSHYAPNQASAGTIVTNPQPGDLMVSATHAGIYIGNGMMVHAMNPADGTKVTAVIPGMTYVRVLK</sequence>
<dbReference type="PROSITE" id="PS51935">
    <property type="entry name" value="NLPC_P60"/>
    <property type="match status" value="1"/>
</dbReference>
<evidence type="ECO:0000313" key="6">
    <source>
        <dbReference type="EMBL" id="MBT1174618.1"/>
    </source>
</evidence>
<dbReference type="Gene3D" id="3.90.1720.10">
    <property type="entry name" value="endopeptidase domain like (from Nostoc punctiforme)"/>
    <property type="match status" value="1"/>
</dbReference>